<feature type="binding site" evidence="8">
    <location>
        <position position="15"/>
    </location>
    <ligand>
        <name>ADP-alpha-D-glucose</name>
        <dbReference type="ChEBI" id="CHEBI:57498"/>
    </ligand>
</feature>
<evidence type="ECO:0000259" key="10">
    <source>
        <dbReference type="Pfam" id="PF08323"/>
    </source>
</evidence>
<gene>
    <name evidence="8 11" type="primary">glgA</name>
    <name evidence="11" type="ORF">Pan189_07940</name>
</gene>
<evidence type="ECO:0000256" key="1">
    <source>
        <dbReference type="ARBA" id="ARBA00001478"/>
    </source>
</evidence>
<comment type="catalytic activity">
    <reaction evidence="1 8">
        <text>[(1-&gt;4)-alpha-D-glucosyl](n) + ADP-alpha-D-glucose = [(1-&gt;4)-alpha-D-glucosyl](n+1) + ADP + H(+)</text>
        <dbReference type="Rhea" id="RHEA:18189"/>
        <dbReference type="Rhea" id="RHEA-COMP:9584"/>
        <dbReference type="Rhea" id="RHEA-COMP:9587"/>
        <dbReference type="ChEBI" id="CHEBI:15378"/>
        <dbReference type="ChEBI" id="CHEBI:15444"/>
        <dbReference type="ChEBI" id="CHEBI:57498"/>
        <dbReference type="ChEBI" id="CHEBI:456216"/>
        <dbReference type="EC" id="2.4.1.21"/>
    </reaction>
</comment>
<dbReference type="NCBIfam" id="NF001899">
    <property type="entry name" value="PRK00654.1-2"/>
    <property type="match status" value="1"/>
</dbReference>
<dbReference type="PANTHER" id="PTHR45825">
    <property type="entry name" value="GRANULE-BOUND STARCH SYNTHASE 1, CHLOROPLASTIC/AMYLOPLASTIC"/>
    <property type="match status" value="1"/>
</dbReference>
<evidence type="ECO:0000256" key="7">
    <source>
        <dbReference type="ARBA" id="ARBA00023056"/>
    </source>
</evidence>
<feature type="domain" description="Starch synthase catalytic" evidence="10">
    <location>
        <begin position="2"/>
        <end position="244"/>
    </location>
</feature>
<dbReference type="GO" id="GO:0004373">
    <property type="term" value="F:alpha-1,4-glucan glucosyltransferase (UDP-glucose donor) activity"/>
    <property type="evidence" value="ECO:0007669"/>
    <property type="project" value="InterPro"/>
</dbReference>
<comment type="similarity">
    <text evidence="4 8">Belongs to the glycosyltransferase 1 family. Bacterial/plant glycogen synthase subfamily.</text>
</comment>
<dbReference type="RefSeq" id="WP_145362642.1">
    <property type="nucleotide sequence ID" value="NZ_CP036268.1"/>
</dbReference>
<keyword evidence="12" id="KW-1185">Reference proteome</keyword>
<dbReference type="HAMAP" id="MF_00484">
    <property type="entry name" value="Glycogen_synth"/>
    <property type="match status" value="1"/>
</dbReference>
<dbReference type="GO" id="GO:0009011">
    <property type="term" value="F:alpha-1,4-glucan glucosyltransferase (ADP-glucose donor) activity"/>
    <property type="evidence" value="ECO:0007669"/>
    <property type="project" value="UniProtKB-UniRule"/>
</dbReference>
<evidence type="ECO:0000256" key="2">
    <source>
        <dbReference type="ARBA" id="ARBA00002764"/>
    </source>
</evidence>
<dbReference type="UniPathway" id="UPA00164"/>
<dbReference type="NCBIfam" id="TIGR02095">
    <property type="entry name" value="glgA"/>
    <property type="match status" value="1"/>
</dbReference>
<reference evidence="11 12" key="1">
    <citation type="submission" date="2019-02" db="EMBL/GenBank/DDBJ databases">
        <title>Deep-cultivation of Planctomycetes and their phenomic and genomic characterization uncovers novel biology.</title>
        <authorList>
            <person name="Wiegand S."/>
            <person name="Jogler M."/>
            <person name="Boedeker C."/>
            <person name="Pinto D."/>
            <person name="Vollmers J."/>
            <person name="Rivas-Marin E."/>
            <person name="Kohn T."/>
            <person name="Peeters S.H."/>
            <person name="Heuer A."/>
            <person name="Rast P."/>
            <person name="Oberbeckmann S."/>
            <person name="Bunk B."/>
            <person name="Jeske O."/>
            <person name="Meyerdierks A."/>
            <person name="Storesund J.E."/>
            <person name="Kallscheuer N."/>
            <person name="Luecker S."/>
            <person name="Lage O.M."/>
            <person name="Pohl T."/>
            <person name="Merkel B.J."/>
            <person name="Hornburger P."/>
            <person name="Mueller R.-W."/>
            <person name="Bruemmer F."/>
            <person name="Labrenz M."/>
            <person name="Spormann A.M."/>
            <person name="Op den Camp H."/>
            <person name="Overmann J."/>
            <person name="Amann R."/>
            <person name="Jetten M.S.M."/>
            <person name="Mascher T."/>
            <person name="Medema M.H."/>
            <person name="Devos D.P."/>
            <person name="Kaster A.-K."/>
            <person name="Ovreas L."/>
            <person name="Rohde M."/>
            <person name="Galperin M.Y."/>
            <person name="Jogler C."/>
        </authorList>
    </citation>
    <scope>NUCLEOTIDE SEQUENCE [LARGE SCALE GENOMIC DNA]</scope>
    <source>
        <strain evidence="11 12">Pan189</strain>
    </source>
</reference>
<organism evidence="11 12">
    <name type="scientific">Stratiformator vulcanicus</name>
    <dbReference type="NCBI Taxonomy" id="2527980"/>
    <lineage>
        <taxon>Bacteria</taxon>
        <taxon>Pseudomonadati</taxon>
        <taxon>Planctomycetota</taxon>
        <taxon>Planctomycetia</taxon>
        <taxon>Planctomycetales</taxon>
        <taxon>Planctomycetaceae</taxon>
        <taxon>Stratiformator</taxon>
    </lineage>
</organism>
<keyword evidence="5 8" id="KW-0328">Glycosyltransferase</keyword>
<dbReference type="CDD" id="cd03791">
    <property type="entry name" value="GT5_Glycogen_synthase_DULL1-like"/>
    <property type="match status" value="1"/>
</dbReference>
<dbReference type="InterPro" id="IPR001296">
    <property type="entry name" value="Glyco_trans_1"/>
</dbReference>
<evidence type="ECO:0000256" key="6">
    <source>
        <dbReference type="ARBA" id="ARBA00022679"/>
    </source>
</evidence>
<evidence type="ECO:0000256" key="3">
    <source>
        <dbReference type="ARBA" id="ARBA00004964"/>
    </source>
</evidence>
<dbReference type="InterPro" id="IPR013534">
    <property type="entry name" value="Starch_synth_cat_dom"/>
</dbReference>
<keyword evidence="7 8" id="KW-0320">Glycogen biosynthesis</keyword>
<dbReference type="Pfam" id="PF08323">
    <property type="entry name" value="Glyco_transf_5"/>
    <property type="match status" value="1"/>
</dbReference>
<dbReference type="GO" id="GO:0005829">
    <property type="term" value="C:cytosol"/>
    <property type="evidence" value="ECO:0007669"/>
    <property type="project" value="TreeGrafter"/>
</dbReference>
<dbReference type="OrthoDB" id="9808590at2"/>
<evidence type="ECO:0000313" key="11">
    <source>
        <dbReference type="EMBL" id="QDT36438.1"/>
    </source>
</evidence>
<name>A0A517QXY0_9PLAN</name>
<comment type="function">
    <text evidence="2 8">Synthesizes alpha-1,4-glucan chains using ADP-glucose.</text>
</comment>
<dbReference type="InterPro" id="IPR011835">
    <property type="entry name" value="GS/SS"/>
</dbReference>
<dbReference type="EC" id="2.4.1.21" evidence="8"/>
<keyword evidence="6 8" id="KW-0808">Transferase</keyword>
<proteinExistence type="inferred from homology"/>
<evidence type="ECO:0000259" key="9">
    <source>
        <dbReference type="Pfam" id="PF00534"/>
    </source>
</evidence>
<accession>A0A517QXY0</accession>
<feature type="domain" description="Glycosyl transferase family 1" evidence="9">
    <location>
        <begin position="297"/>
        <end position="450"/>
    </location>
</feature>
<dbReference type="Pfam" id="PF00534">
    <property type="entry name" value="Glycos_transf_1"/>
    <property type="match status" value="1"/>
</dbReference>
<sequence>MRIVLAASEAVPFAKTGGLADVTTALAKALTDAGHQVWIILPNYERIIRRSVAGPFESTGIRLEIPVGQNLVEGSVVWSTVPDTDIPVLLIDQPEYFDRDGLYGDKTGEFTDNSARFIFFSRAVLETCRMMALRPDIVHANDWQTGLVPALLATEFGDRPGFDKTGSVFTIHNLAYQGNFAHWDMQMTGLSWEYFNWRQMEHFGGLNLLKTGIVFGDVVTTVSPTYAWEITTPEGGCGLDGVLDERGDDLVGILNGIDETIWNPETDPHLPANFDAKTWHVGKGTCKTALQREFGLPERSDVPLFGMISRMADQKGFDLIAGAAEELVELDLQMCFLGTGDPRYETLVRHLSNSYPDKVAATVGFNEALAHRIEAGCDAYLMPSRYEPCGLNQIYSLAYGTIPIVRAVGGLKDTVVDATPEALRNGTATGFRFNDYTSAGLLDAVTRAVAAFSKPEAWRQLVQNAMGRDFTWSRSAQEYVGVYQRALAAATGQEAAAPFTPSAGTTSTRPASAN</sequence>
<protein>
    <recommendedName>
        <fullName evidence="8">Glycogen synthase</fullName>
        <ecNumber evidence="8">2.4.1.21</ecNumber>
    </recommendedName>
    <alternativeName>
        <fullName evidence="8">Starch [bacterial glycogen] synthase</fullName>
    </alternativeName>
</protein>
<dbReference type="KEGG" id="svp:Pan189_07940"/>
<evidence type="ECO:0000256" key="8">
    <source>
        <dbReference type="HAMAP-Rule" id="MF_00484"/>
    </source>
</evidence>
<comment type="pathway">
    <text evidence="3 8">Glycan biosynthesis; glycogen biosynthesis.</text>
</comment>
<dbReference type="Proteomes" id="UP000317318">
    <property type="component" value="Chromosome"/>
</dbReference>
<dbReference type="SUPFAM" id="SSF53756">
    <property type="entry name" value="UDP-Glycosyltransferase/glycogen phosphorylase"/>
    <property type="match status" value="1"/>
</dbReference>
<dbReference type="EMBL" id="CP036268">
    <property type="protein sequence ID" value="QDT36438.1"/>
    <property type="molecule type" value="Genomic_DNA"/>
</dbReference>
<dbReference type="AlphaFoldDB" id="A0A517QXY0"/>
<dbReference type="Gene3D" id="3.40.50.2000">
    <property type="entry name" value="Glycogen Phosphorylase B"/>
    <property type="match status" value="2"/>
</dbReference>
<dbReference type="PANTHER" id="PTHR45825:SF11">
    <property type="entry name" value="ALPHA AMYLASE DOMAIN-CONTAINING PROTEIN"/>
    <property type="match status" value="1"/>
</dbReference>
<evidence type="ECO:0000256" key="4">
    <source>
        <dbReference type="ARBA" id="ARBA00010281"/>
    </source>
</evidence>
<dbReference type="GO" id="GO:0005978">
    <property type="term" value="P:glycogen biosynthetic process"/>
    <property type="evidence" value="ECO:0007669"/>
    <property type="project" value="UniProtKB-UniRule"/>
</dbReference>
<evidence type="ECO:0000313" key="12">
    <source>
        <dbReference type="Proteomes" id="UP000317318"/>
    </source>
</evidence>
<evidence type="ECO:0000256" key="5">
    <source>
        <dbReference type="ARBA" id="ARBA00022676"/>
    </source>
</evidence>